<dbReference type="EMBL" id="UOFS01000049">
    <property type="protein sequence ID" value="VAX01619.1"/>
    <property type="molecule type" value="Genomic_DNA"/>
</dbReference>
<dbReference type="SUPFAM" id="SSF53474">
    <property type="entry name" value="alpha/beta-Hydrolases"/>
    <property type="match status" value="1"/>
</dbReference>
<evidence type="ECO:0000259" key="5">
    <source>
        <dbReference type="Pfam" id="PF00561"/>
    </source>
</evidence>
<accession>A0A3B1A7B9</accession>
<organism evidence="6">
    <name type="scientific">hydrothermal vent metagenome</name>
    <dbReference type="NCBI Taxonomy" id="652676"/>
    <lineage>
        <taxon>unclassified sequences</taxon>
        <taxon>metagenomes</taxon>
        <taxon>ecological metagenomes</taxon>
    </lineage>
</organism>
<gene>
    <name evidence="6" type="ORF">MNBD_GAMMA22-2035</name>
</gene>
<dbReference type="InterPro" id="IPR050266">
    <property type="entry name" value="AB_hydrolase_sf"/>
</dbReference>
<evidence type="ECO:0000256" key="3">
    <source>
        <dbReference type="ARBA" id="ARBA00022756"/>
    </source>
</evidence>
<proteinExistence type="inferred from homology"/>
<dbReference type="AlphaFoldDB" id="A0A3B1A7B9"/>
<dbReference type="GO" id="GO:0090499">
    <property type="term" value="F:pimelyl-[acyl-carrier protein] methyl ester esterase activity"/>
    <property type="evidence" value="ECO:0007669"/>
    <property type="project" value="UniProtKB-EC"/>
</dbReference>
<dbReference type="InterPro" id="IPR010076">
    <property type="entry name" value="BioH"/>
</dbReference>
<dbReference type="PANTHER" id="PTHR43798">
    <property type="entry name" value="MONOACYLGLYCEROL LIPASE"/>
    <property type="match status" value="1"/>
</dbReference>
<dbReference type="GO" id="GO:0016020">
    <property type="term" value="C:membrane"/>
    <property type="evidence" value="ECO:0007669"/>
    <property type="project" value="TreeGrafter"/>
</dbReference>
<dbReference type="EC" id="3.1.1.85" evidence="6"/>
<dbReference type="PRINTS" id="PR00111">
    <property type="entry name" value="ABHYDROLASE"/>
</dbReference>
<dbReference type="Pfam" id="PF00561">
    <property type="entry name" value="Abhydrolase_1"/>
    <property type="match status" value="1"/>
</dbReference>
<keyword evidence="4 6" id="KW-0378">Hydrolase</keyword>
<evidence type="ECO:0000313" key="6">
    <source>
        <dbReference type="EMBL" id="VAX01619.1"/>
    </source>
</evidence>
<keyword evidence="1" id="KW-0719">Serine esterase</keyword>
<protein>
    <submittedName>
        <fullName evidence="6">Pimeloyl-[acyl-carrier protein] methyl ester esterase BioH</fullName>
        <ecNumber evidence="6">3.1.1.85</ecNumber>
    </submittedName>
</protein>
<dbReference type="PANTHER" id="PTHR43798:SF31">
    <property type="entry name" value="AB HYDROLASE SUPERFAMILY PROTEIN YCLE"/>
    <property type="match status" value="1"/>
</dbReference>
<dbReference type="GO" id="GO:0009102">
    <property type="term" value="P:biotin biosynthetic process"/>
    <property type="evidence" value="ECO:0007669"/>
    <property type="project" value="UniProtKB-KW"/>
</dbReference>
<dbReference type="InterPro" id="IPR029058">
    <property type="entry name" value="AB_hydrolase_fold"/>
</dbReference>
<feature type="domain" description="AB hydrolase-1" evidence="5">
    <location>
        <begin position="12"/>
        <end position="243"/>
    </location>
</feature>
<dbReference type="Gene3D" id="3.40.50.1820">
    <property type="entry name" value="alpha/beta hydrolase"/>
    <property type="match status" value="1"/>
</dbReference>
<evidence type="ECO:0000256" key="2">
    <source>
        <dbReference type="ARBA" id="ARBA00022490"/>
    </source>
</evidence>
<dbReference type="HAMAP" id="MF_01260">
    <property type="entry name" value="Carboxylester"/>
    <property type="match status" value="1"/>
</dbReference>
<dbReference type="NCBIfam" id="TIGR01738">
    <property type="entry name" value="bioH"/>
    <property type="match status" value="1"/>
</dbReference>
<keyword evidence="2" id="KW-0963">Cytoplasm</keyword>
<dbReference type="InterPro" id="IPR000073">
    <property type="entry name" value="AB_hydrolase_1"/>
</dbReference>
<name>A0A3B1A7B9_9ZZZZ</name>
<keyword evidence="3" id="KW-0093">Biotin biosynthesis</keyword>
<sequence>MYVNSIGAGQDLVLLHGWAMHGGVFDSLVKKLKQHYRVHVVDLPGFGFSRDDNGIYSLEQITETMLSDFDERGLKDVIVIGWSLGGLIAQNICIRKPDLVAKLVLISSVPKFLYADDWPNGIDESILLIFHVSMQEDVRKTVLRFLSLQVIGDELAMLQLRLLRQEIFTRGEPNPDALKSGLEILQKTDIRHKLHLITQPCLFFSGTHDQIVRLETVKDSVKLLQNAKYHVIDKASHALFLSHEPQFIDLLNEFLDEK</sequence>
<evidence type="ECO:0000256" key="1">
    <source>
        <dbReference type="ARBA" id="ARBA00022487"/>
    </source>
</evidence>
<reference evidence="6" key="1">
    <citation type="submission" date="2018-06" db="EMBL/GenBank/DDBJ databases">
        <authorList>
            <person name="Zhirakovskaya E."/>
        </authorList>
    </citation>
    <scope>NUCLEOTIDE SEQUENCE</scope>
</reference>
<evidence type="ECO:0000256" key="4">
    <source>
        <dbReference type="ARBA" id="ARBA00022801"/>
    </source>
</evidence>